<sequence>MKTIDFILTTDQFEHLEKAYPKKGNNADIGKKAVQIAKYYFNSIYENPKFEYNIDGVDLIVYSPNDRLEYEVKGTEDSGVAFHKLKVSSTNVHNKLVNGLTLLRICSIGNHTVQLHFMQYGEDFLLEPEARWTVKRVNAR</sequence>
<comment type="caution">
    <text evidence="1">The sequence shown here is derived from an EMBL/GenBank/DDBJ whole genome shotgun (WGS) entry which is preliminary data.</text>
</comment>
<keyword evidence="2" id="KW-1185">Reference proteome</keyword>
<dbReference type="AlphaFoldDB" id="A0A444VM98"/>
<dbReference type="Proteomes" id="UP000290261">
    <property type="component" value="Unassembled WGS sequence"/>
</dbReference>
<accession>A0A444VM98</accession>
<dbReference type="EMBL" id="JJMP01000003">
    <property type="protein sequence ID" value="RYC51859.1"/>
    <property type="molecule type" value="Genomic_DNA"/>
</dbReference>
<organism evidence="1 2">
    <name type="scientific">Flagellimonas olearia</name>
    <dbReference type="NCBI Taxonomy" id="552546"/>
    <lineage>
        <taxon>Bacteria</taxon>
        <taxon>Pseudomonadati</taxon>
        <taxon>Bacteroidota</taxon>
        <taxon>Flavobacteriia</taxon>
        <taxon>Flavobacteriales</taxon>
        <taxon>Flavobacteriaceae</taxon>
        <taxon>Flagellimonas</taxon>
    </lineage>
</organism>
<protein>
    <recommendedName>
        <fullName evidence="3">DUF3883 domain-containing protein</fullName>
    </recommendedName>
</protein>
<reference evidence="1 2" key="1">
    <citation type="submission" date="2014-04" db="EMBL/GenBank/DDBJ databases">
        <title>Whole genome of Muricauda olearia.</title>
        <authorList>
            <person name="Zhang X.-H."/>
            <person name="Tang K."/>
        </authorList>
    </citation>
    <scope>NUCLEOTIDE SEQUENCE [LARGE SCALE GENOMIC DNA]</scope>
    <source>
        <strain evidence="1 2">Th120</strain>
    </source>
</reference>
<name>A0A444VM98_9FLAO</name>
<gene>
    <name evidence="1" type="ORF">DN53_08195</name>
</gene>
<dbReference type="RefSeq" id="WP_129653422.1">
    <property type="nucleotide sequence ID" value="NZ_ML142908.1"/>
</dbReference>
<proteinExistence type="predicted"/>
<evidence type="ECO:0000313" key="1">
    <source>
        <dbReference type="EMBL" id="RYC51859.1"/>
    </source>
</evidence>
<evidence type="ECO:0008006" key="3">
    <source>
        <dbReference type="Google" id="ProtNLM"/>
    </source>
</evidence>
<evidence type="ECO:0000313" key="2">
    <source>
        <dbReference type="Proteomes" id="UP000290261"/>
    </source>
</evidence>